<keyword evidence="2" id="KW-1185">Reference proteome</keyword>
<accession>A0A3N4V7N3</accession>
<proteinExistence type="predicted"/>
<reference evidence="1 2" key="1">
    <citation type="submission" date="2018-11" db="EMBL/GenBank/DDBJ databases">
        <title>Genomic Encyclopedia of Type Strains, Phase IV (KMG-IV): sequencing the most valuable type-strain genomes for metagenomic binning, comparative biology and taxonomic classification.</title>
        <authorList>
            <person name="Goeker M."/>
        </authorList>
    </citation>
    <scope>NUCLEOTIDE SEQUENCE [LARGE SCALE GENOMIC DNA]</scope>
    <source>
        <strain evidence="1 2">DSM 101684</strain>
    </source>
</reference>
<dbReference type="Proteomes" id="UP000272193">
    <property type="component" value="Unassembled WGS sequence"/>
</dbReference>
<gene>
    <name evidence="1" type="ORF">EDC62_0818</name>
</gene>
<comment type="caution">
    <text evidence="1">The sequence shown here is derived from an EMBL/GenBank/DDBJ whole genome shotgun (WGS) entry which is preliminary data.</text>
</comment>
<name>A0A3N4V7N3_9BURK</name>
<sequence>MENVATITIWIAIEKRMRIHGRAWGRVRRPLPASSYGCENQVPWFGSGVAPIMKALASSQIER</sequence>
<evidence type="ECO:0000313" key="1">
    <source>
        <dbReference type="EMBL" id="RPE73107.1"/>
    </source>
</evidence>
<dbReference type="AlphaFoldDB" id="A0A3N4V7N3"/>
<organism evidence="1 2">
    <name type="scientific">Tibeticola sediminis</name>
    <dbReference type="NCBI Taxonomy" id="1917811"/>
    <lineage>
        <taxon>Bacteria</taxon>
        <taxon>Pseudomonadati</taxon>
        <taxon>Pseudomonadota</taxon>
        <taxon>Betaproteobacteria</taxon>
        <taxon>Burkholderiales</taxon>
        <taxon>Comamonadaceae</taxon>
        <taxon>Tibeticola</taxon>
    </lineage>
</organism>
<dbReference type="RefSeq" id="WP_211330906.1">
    <property type="nucleotide sequence ID" value="NZ_RKQL01000001.1"/>
</dbReference>
<protein>
    <submittedName>
        <fullName evidence="1">Uncharacterized protein</fullName>
    </submittedName>
</protein>
<evidence type="ECO:0000313" key="2">
    <source>
        <dbReference type="Proteomes" id="UP000272193"/>
    </source>
</evidence>
<dbReference type="EMBL" id="RKQL01000001">
    <property type="protein sequence ID" value="RPE73107.1"/>
    <property type="molecule type" value="Genomic_DNA"/>
</dbReference>